<evidence type="ECO:0000313" key="1">
    <source>
        <dbReference type="EMBL" id="KKM89214.1"/>
    </source>
</evidence>
<gene>
    <name evidence="1" type="ORF">LCGC14_1251020</name>
</gene>
<reference evidence="1" key="1">
    <citation type="journal article" date="2015" name="Nature">
        <title>Complex archaea that bridge the gap between prokaryotes and eukaryotes.</title>
        <authorList>
            <person name="Spang A."/>
            <person name="Saw J.H."/>
            <person name="Jorgensen S.L."/>
            <person name="Zaremba-Niedzwiedzka K."/>
            <person name="Martijn J."/>
            <person name="Lind A.E."/>
            <person name="van Eijk R."/>
            <person name="Schleper C."/>
            <person name="Guy L."/>
            <person name="Ettema T.J."/>
        </authorList>
    </citation>
    <scope>NUCLEOTIDE SEQUENCE</scope>
</reference>
<protein>
    <submittedName>
        <fullName evidence="1">Uncharacterized protein</fullName>
    </submittedName>
</protein>
<dbReference type="AlphaFoldDB" id="A0A0F9L330"/>
<proteinExistence type="predicted"/>
<comment type="caution">
    <text evidence="1">The sequence shown here is derived from an EMBL/GenBank/DDBJ whole genome shotgun (WGS) entry which is preliminary data.</text>
</comment>
<sequence length="417" mass="44270">MPLRPYSRGLSRYRREPVRGSDAKLGLPWDAYYVLTKAEARLTNSKIHPNTGSPDYNITHDHTTDFTNVGTNTHAQLDTHKSSDGTDHSGVNGVVTIHSDVTDAGSGLIITETERTDLNTALIHVGSDGTDHTFIDQDVRTSAGPSFDELTITSPTQDFKFLQPTAINGSIAWQGQTSGTATRFGFFSKDGDGTDHVIFDIYGVGVPDDFTGLENMVIGYLNSGVFIVRSSTNEIQLRSGSGADHIQMHTSKAMTFPAGNVTATGGDFITTGTHEHRQVKCKMTAIGGFAILLQNRTGADSVAGQLVRASAANDDAVVLTGAIDDECFGVFLDDDVENMDNAWVVVAGIANVMFDDNVAAVRANWVGTGQAGLARTQAAPPALGVAAHFEEVGHCIESVSAGGGGTFIKAKCVLQFN</sequence>
<organism evidence="1">
    <name type="scientific">marine sediment metagenome</name>
    <dbReference type="NCBI Taxonomy" id="412755"/>
    <lineage>
        <taxon>unclassified sequences</taxon>
        <taxon>metagenomes</taxon>
        <taxon>ecological metagenomes</taxon>
    </lineage>
</organism>
<accession>A0A0F9L330</accession>
<dbReference type="EMBL" id="LAZR01006855">
    <property type="protein sequence ID" value="KKM89214.1"/>
    <property type="molecule type" value="Genomic_DNA"/>
</dbReference>
<name>A0A0F9L330_9ZZZZ</name>